<keyword evidence="4" id="KW-1185">Reference proteome</keyword>
<feature type="region of interest" description="Disordered" evidence="2">
    <location>
        <begin position="172"/>
        <end position="196"/>
    </location>
</feature>
<reference evidence="4" key="1">
    <citation type="submission" date="2022-10" db="EMBL/GenBank/DDBJ databases">
        <title>Genome assembly of Pristionchus species.</title>
        <authorList>
            <person name="Yoshida K."/>
            <person name="Sommer R.J."/>
        </authorList>
    </citation>
    <scope>NUCLEOTIDE SEQUENCE [LARGE SCALE GENOMIC DNA]</scope>
    <source>
        <strain evidence="4">RS5460</strain>
    </source>
</reference>
<gene>
    <name evidence="3" type="ORF">PMAYCL1PPCAC_24224</name>
</gene>
<feature type="compositionally biased region" description="Low complexity" evidence="2">
    <location>
        <begin position="185"/>
        <end position="196"/>
    </location>
</feature>
<evidence type="ECO:0000313" key="4">
    <source>
        <dbReference type="Proteomes" id="UP001328107"/>
    </source>
</evidence>
<feature type="region of interest" description="Disordered" evidence="2">
    <location>
        <begin position="540"/>
        <end position="628"/>
    </location>
</feature>
<evidence type="ECO:0000313" key="3">
    <source>
        <dbReference type="EMBL" id="GMR54029.1"/>
    </source>
</evidence>
<dbReference type="AlphaFoldDB" id="A0AAN5I763"/>
<feature type="compositionally biased region" description="Polar residues" evidence="2">
    <location>
        <begin position="98"/>
        <end position="109"/>
    </location>
</feature>
<feature type="compositionally biased region" description="Basic and acidic residues" evidence="2">
    <location>
        <begin position="567"/>
        <end position="593"/>
    </location>
</feature>
<evidence type="ECO:0000256" key="1">
    <source>
        <dbReference type="SAM" id="Coils"/>
    </source>
</evidence>
<name>A0AAN5I763_9BILA</name>
<dbReference type="EMBL" id="BTRK01000005">
    <property type="protein sequence ID" value="GMR54029.1"/>
    <property type="molecule type" value="Genomic_DNA"/>
</dbReference>
<feature type="compositionally biased region" description="Basic and acidic residues" evidence="2">
    <location>
        <begin position="540"/>
        <end position="554"/>
    </location>
</feature>
<feature type="compositionally biased region" description="Basic residues" evidence="2">
    <location>
        <begin position="34"/>
        <end position="43"/>
    </location>
</feature>
<sequence length="754" mass="86700">MPPKAKKAWNEKSAPPTALPPSPSKDAPTPSIVHPKHKGRGRPLKTVAATAVPKEEEVQPEKSLPPPPTPLRPLPLPPLSSIPHSPTTLDASNDEQSDTNSPCDSSTQETEMESARCRPLVGKTPLTGRRKMSQFIPSSRTPRYFHSLARQVIAPVRAIQLFSPDLLSTTPIRLPDHLPPPSLSPPSDASPPTGKTATTAAIKEEAKTTDNKEIKLREGWGYKIGETKWRAVYDPSRKSIPKLPPTGPGDYSVSVEKTSEGEEPPVYLVVNPIEPPTTPLSKSSKRPWPRPKREIDYIREKDRLAAEAVKKCYDERMAEESSSSMSPPLPLGALIKIISEETMQMPNEHVYIHPTYTLTAEIITTFPLEQVSHYQKKKYKEDHVVISTSDLEEIYAIVHKIRRNKRRWAKVKERSAVDEEYRAKQRAKKIRAYETEKAKMAAMSEEERKQHNRRKWEYEKAKRLEKDPEQMAKQQRKEERRLANLAKYKTLLAEGIEDPEEKRRIQRRLRVAERTPEERMEWMKRDVEYARRKKERLKNMSKEELAKMEEEKRMKKEKKAALALLTPKERMRAQQKEYEARYKAKKMGKEQTEGRGQAVSPTKRSVKKRRVEKEEEVDDGDDHFPFHDYDENQMAVESISFPSPDRRSSLPAPANTHSSRHNNEDVEMAGPSRSHYEQRYGGDIEAEIIQLQKEAAWSDKAIHNSRVEVERLREEAESLESAIDEELRVQRERKRRIAHLTTIWREDHGEDSQG</sequence>
<accession>A0AAN5I763</accession>
<dbReference type="Proteomes" id="UP001328107">
    <property type="component" value="Unassembled WGS sequence"/>
</dbReference>
<keyword evidence="1" id="KW-0175">Coiled coil</keyword>
<organism evidence="3 4">
    <name type="scientific">Pristionchus mayeri</name>
    <dbReference type="NCBI Taxonomy" id="1317129"/>
    <lineage>
        <taxon>Eukaryota</taxon>
        <taxon>Metazoa</taxon>
        <taxon>Ecdysozoa</taxon>
        <taxon>Nematoda</taxon>
        <taxon>Chromadorea</taxon>
        <taxon>Rhabditida</taxon>
        <taxon>Rhabditina</taxon>
        <taxon>Diplogasteromorpha</taxon>
        <taxon>Diplogasteroidea</taxon>
        <taxon>Neodiplogasteridae</taxon>
        <taxon>Pristionchus</taxon>
    </lineage>
</organism>
<feature type="region of interest" description="Disordered" evidence="2">
    <location>
        <begin position="641"/>
        <end position="676"/>
    </location>
</feature>
<feature type="region of interest" description="Disordered" evidence="2">
    <location>
        <begin position="1"/>
        <end position="125"/>
    </location>
</feature>
<comment type="caution">
    <text evidence="3">The sequence shown here is derived from an EMBL/GenBank/DDBJ whole genome shotgun (WGS) entry which is preliminary data.</text>
</comment>
<evidence type="ECO:0000256" key="2">
    <source>
        <dbReference type="SAM" id="MobiDB-lite"/>
    </source>
</evidence>
<protein>
    <submittedName>
        <fullName evidence="3">Uncharacterized protein</fullName>
    </submittedName>
</protein>
<feature type="region of interest" description="Disordered" evidence="2">
    <location>
        <begin position="269"/>
        <end position="290"/>
    </location>
</feature>
<proteinExistence type="predicted"/>
<feature type="coiled-coil region" evidence="1">
    <location>
        <begin position="702"/>
        <end position="729"/>
    </location>
</feature>
<feature type="compositionally biased region" description="Pro residues" evidence="2">
    <location>
        <begin position="63"/>
        <end position="80"/>
    </location>
</feature>